<feature type="region of interest" description="Disordered" evidence="1">
    <location>
        <begin position="74"/>
        <end position="108"/>
    </location>
</feature>
<evidence type="ECO:0000313" key="3">
    <source>
        <dbReference type="Proteomes" id="UP000007800"/>
    </source>
</evidence>
<organism evidence="3">
    <name type="scientific">Perkinsus marinus (strain ATCC 50983 / TXsc)</name>
    <dbReference type="NCBI Taxonomy" id="423536"/>
    <lineage>
        <taxon>Eukaryota</taxon>
        <taxon>Sar</taxon>
        <taxon>Alveolata</taxon>
        <taxon>Perkinsozoa</taxon>
        <taxon>Perkinsea</taxon>
        <taxon>Perkinsida</taxon>
        <taxon>Perkinsidae</taxon>
        <taxon>Perkinsus</taxon>
    </lineage>
</organism>
<name>C5KU38_PERM5</name>
<sequence length="108" mass="11549">MSAEDAGDNAWYCCICEEWQKDRSNKPQHLGAERHRLHSSYKSIISQQKTLIKVLLTCGPLIFEYVGKDAGTDAGNDAANDAVNDAANDAANDGGDDGDAGKKSCTEA</sequence>
<dbReference type="Proteomes" id="UP000007800">
    <property type="component" value="Unassembled WGS sequence"/>
</dbReference>
<feature type="compositionally biased region" description="Basic and acidic residues" evidence="1">
    <location>
        <begin position="99"/>
        <end position="108"/>
    </location>
</feature>
<dbReference type="InParanoid" id="C5KU38"/>
<feature type="compositionally biased region" description="Low complexity" evidence="1">
    <location>
        <begin position="74"/>
        <end position="93"/>
    </location>
</feature>
<dbReference type="EMBL" id="GG676180">
    <property type="protein sequence ID" value="EER12080.1"/>
    <property type="molecule type" value="Genomic_DNA"/>
</dbReference>
<accession>C5KU38</accession>
<evidence type="ECO:0000313" key="2">
    <source>
        <dbReference type="EMBL" id="EER12080.1"/>
    </source>
</evidence>
<protein>
    <submittedName>
        <fullName evidence="2">Uncharacterized protein</fullName>
    </submittedName>
</protein>
<keyword evidence="3" id="KW-1185">Reference proteome</keyword>
<dbReference type="AlphaFoldDB" id="C5KU38"/>
<reference evidence="2 3" key="1">
    <citation type="submission" date="2008-07" db="EMBL/GenBank/DDBJ databases">
        <authorList>
            <person name="El-Sayed N."/>
            <person name="Caler E."/>
            <person name="Inman J."/>
            <person name="Amedeo P."/>
            <person name="Hass B."/>
            <person name="Wortman J."/>
        </authorList>
    </citation>
    <scope>NUCLEOTIDE SEQUENCE [LARGE SCALE GENOMIC DNA]</scope>
    <source>
        <strain evidence="3">ATCC 50983 / TXsc</strain>
    </source>
</reference>
<evidence type="ECO:0000256" key="1">
    <source>
        <dbReference type="SAM" id="MobiDB-lite"/>
    </source>
</evidence>
<proteinExistence type="predicted"/>
<dbReference type="GeneID" id="9060992"/>
<gene>
    <name evidence="2" type="ORF">Pmar_PMAR019185</name>
</gene>
<dbReference type="RefSeq" id="XP_002780285.1">
    <property type="nucleotide sequence ID" value="XM_002780239.1"/>
</dbReference>